<evidence type="ECO:0000256" key="1">
    <source>
        <dbReference type="SAM" id="Phobius"/>
    </source>
</evidence>
<keyword evidence="1" id="KW-0472">Membrane</keyword>
<gene>
    <name evidence="2" type="ORF">KDM89_00780</name>
</gene>
<reference evidence="2" key="1">
    <citation type="submission" date="2021-04" db="EMBL/GenBank/DDBJ databases">
        <title>novel species isolated from subtropical streams in China.</title>
        <authorList>
            <person name="Lu H."/>
        </authorList>
    </citation>
    <scope>NUCLEOTIDE SEQUENCE</scope>
    <source>
        <strain evidence="2">LFS511W</strain>
    </source>
</reference>
<dbReference type="AlphaFoldDB" id="A0A941DIK2"/>
<dbReference type="EMBL" id="JAGSPN010000001">
    <property type="protein sequence ID" value="MBR7780660.1"/>
    <property type="molecule type" value="Genomic_DNA"/>
</dbReference>
<organism evidence="2 3">
    <name type="scientific">Undibacterium luofuense</name>
    <dbReference type="NCBI Taxonomy" id="2828733"/>
    <lineage>
        <taxon>Bacteria</taxon>
        <taxon>Pseudomonadati</taxon>
        <taxon>Pseudomonadota</taxon>
        <taxon>Betaproteobacteria</taxon>
        <taxon>Burkholderiales</taxon>
        <taxon>Oxalobacteraceae</taxon>
        <taxon>Undibacterium</taxon>
    </lineage>
</organism>
<name>A0A941DIK2_9BURK</name>
<sequence length="58" mass="6197">MHQQSHNSQLSHLRVAFVFYLVSGNVILIVAAIVIVQRSSSGISGEPDFLPTTAGSLC</sequence>
<protein>
    <submittedName>
        <fullName evidence="2">Uncharacterized protein</fullName>
    </submittedName>
</protein>
<accession>A0A941DIK2</accession>
<keyword evidence="1" id="KW-1133">Transmembrane helix</keyword>
<comment type="caution">
    <text evidence="2">The sequence shown here is derived from an EMBL/GenBank/DDBJ whole genome shotgun (WGS) entry which is preliminary data.</text>
</comment>
<keyword evidence="3" id="KW-1185">Reference proteome</keyword>
<keyword evidence="1" id="KW-0812">Transmembrane</keyword>
<dbReference type="Proteomes" id="UP000680067">
    <property type="component" value="Unassembled WGS sequence"/>
</dbReference>
<dbReference type="RefSeq" id="WP_212686054.1">
    <property type="nucleotide sequence ID" value="NZ_JAGSPN010000001.1"/>
</dbReference>
<evidence type="ECO:0000313" key="3">
    <source>
        <dbReference type="Proteomes" id="UP000680067"/>
    </source>
</evidence>
<evidence type="ECO:0000313" key="2">
    <source>
        <dbReference type="EMBL" id="MBR7780660.1"/>
    </source>
</evidence>
<proteinExistence type="predicted"/>
<feature type="transmembrane region" description="Helical" evidence="1">
    <location>
        <begin position="15"/>
        <end position="36"/>
    </location>
</feature>